<dbReference type="CDD" id="cd02440">
    <property type="entry name" value="AdoMet_MTases"/>
    <property type="match status" value="1"/>
</dbReference>
<evidence type="ECO:0000313" key="3">
    <source>
        <dbReference type="Proteomes" id="UP001595987"/>
    </source>
</evidence>
<dbReference type="RefSeq" id="WP_213536072.1">
    <property type="nucleotide sequence ID" value="NZ_BOVQ01000005.1"/>
</dbReference>
<dbReference type="EC" id="2.1.1.-" evidence="2"/>
<gene>
    <name evidence="2" type="ORF">ACFO26_06375</name>
</gene>
<evidence type="ECO:0000313" key="2">
    <source>
        <dbReference type="EMBL" id="MFC4652530.1"/>
    </source>
</evidence>
<feature type="domain" description="Methyltransferase type 11" evidence="1">
    <location>
        <begin position="54"/>
        <end position="146"/>
    </location>
</feature>
<keyword evidence="3" id="KW-1185">Reference proteome</keyword>
<dbReference type="InterPro" id="IPR029063">
    <property type="entry name" value="SAM-dependent_MTases_sf"/>
</dbReference>
<comment type="caution">
    <text evidence="2">The sequence shown here is derived from an EMBL/GenBank/DDBJ whole genome shotgun (WGS) entry which is preliminary data.</text>
</comment>
<protein>
    <submittedName>
        <fullName evidence="2">Class I SAM-dependent methyltransferase</fullName>
        <ecNumber evidence="2">2.1.1.-</ecNumber>
    </submittedName>
</protein>
<evidence type="ECO:0000259" key="1">
    <source>
        <dbReference type="Pfam" id="PF08241"/>
    </source>
</evidence>
<dbReference type="Proteomes" id="UP001595987">
    <property type="component" value="Unassembled WGS sequence"/>
</dbReference>
<dbReference type="Pfam" id="PF08241">
    <property type="entry name" value="Methyltransf_11"/>
    <property type="match status" value="1"/>
</dbReference>
<dbReference type="GO" id="GO:0032259">
    <property type="term" value="P:methylation"/>
    <property type="evidence" value="ECO:0007669"/>
    <property type="project" value="UniProtKB-KW"/>
</dbReference>
<reference evidence="3" key="1">
    <citation type="journal article" date="2019" name="Int. J. Syst. Evol. Microbiol.">
        <title>The Global Catalogue of Microorganisms (GCM) 10K type strain sequencing project: providing services to taxonomists for standard genome sequencing and annotation.</title>
        <authorList>
            <consortium name="The Broad Institute Genomics Platform"/>
            <consortium name="The Broad Institute Genome Sequencing Center for Infectious Disease"/>
            <person name="Wu L."/>
            <person name="Ma J."/>
        </authorList>
    </citation>
    <scope>NUCLEOTIDE SEQUENCE [LARGE SCALE GENOMIC DNA]</scope>
    <source>
        <strain evidence="3">CCUG 63287</strain>
    </source>
</reference>
<accession>A0ABV9JCV5</accession>
<keyword evidence="2" id="KW-0489">Methyltransferase</keyword>
<sequence>MKKHQHKHDYEQESADYYNQIAEKFDHTFDGFLSGFFKRFIVKHLELADAMSVLDIGCANGTLLSMLAERAKIFGTGLDISEGMVQIARKLHPDFTFQQGSAEVLPFQDATFDVLTCSASFHHFPNPSEFFAEAGRVLKSDGRLVIAEIYIPVVTRAYNWRIRRFNTEGDVKVYTPAELAELFAENGWRIVKRKIFLQIQYYELKKM</sequence>
<organism evidence="2 3">
    <name type="scientific">Lactococcus nasutitermitis</name>
    <dbReference type="NCBI Taxonomy" id="1652957"/>
    <lineage>
        <taxon>Bacteria</taxon>
        <taxon>Bacillati</taxon>
        <taxon>Bacillota</taxon>
        <taxon>Bacilli</taxon>
        <taxon>Lactobacillales</taxon>
        <taxon>Streptococcaceae</taxon>
        <taxon>Lactococcus</taxon>
    </lineage>
</organism>
<dbReference type="PANTHER" id="PTHR43591">
    <property type="entry name" value="METHYLTRANSFERASE"/>
    <property type="match status" value="1"/>
</dbReference>
<dbReference type="GO" id="GO:0008168">
    <property type="term" value="F:methyltransferase activity"/>
    <property type="evidence" value="ECO:0007669"/>
    <property type="project" value="UniProtKB-KW"/>
</dbReference>
<dbReference type="InterPro" id="IPR013216">
    <property type="entry name" value="Methyltransf_11"/>
</dbReference>
<dbReference type="Gene3D" id="3.40.50.150">
    <property type="entry name" value="Vaccinia Virus protein VP39"/>
    <property type="match status" value="1"/>
</dbReference>
<dbReference type="SUPFAM" id="SSF53335">
    <property type="entry name" value="S-adenosyl-L-methionine-dependent methyltransferases"/>
    <property type="match status" value="1"/>
</dbReference>
<proteinExistence type="predicted"/>
<name>A0ABV9JCV5_9LACT</name>
<keyword evidence="2" id="KW-0808">Transferase</keyword>
<dbReference type="EMBL" id="JBHSGD010000005">
    <property type="protein sequence ID" value="MFC4652530.1"/>
    <property type="molecule type" value="Genomic_DNA"/>
</dbReference>